<dbReference type="SUPFAM" id="SSF57667">
    <property type="entry name" value="beta-beta-alpha zinc fingers"/>
    <property type="match status" value="4"/>
</dbReference>
<feature type="compositionally biased region" description="Polar residues" evidence="6">
    <location>
        <begin position="369"/>
        <end position="381"/>
    </location>
</feature>
<accession>A0A9J6E6D9</accession>
<dbReference type="VEuPathDB" id="VectorBase:LOC119164581"/>
<feature type="domain" description="C2H2-type" evidence="7">
    <location>
        <begin position="223"/>
        <end position="250"/>
    </location>
</feature>
<evidence type="ECO:0000256" key="5">
    <source>
        <dbReference type="PROSITE-ProRule" id="PRU00042"/>
    </source>
</evidence>
<organism evidence="8 9">
    <name type="scientific">Rhipicephalus microplus</name>
    <name type="common">Cattle tick</name>
    <name type="synonym">Boophilus microplus</name>
    <dbReference type="NCBI Taxonomy" id="6941"/>
    <lineage>
        <taxon>Eukaryota</taxon>
        <taxon>Metazoa</taxon>
        <taxon>Ecdysozoa</taxon>
        <taxon>Arthropoda</taxon>
        <taxon>Chelicerata</taxon>
        <taxon>Arachnida</taxon>
        <taxon>Acari</taxon>
        <taxon>Parasitiformes</taxon>
        <taxon>Ixodida</taxon>
        <taxon>Ixodoidea</taxon>
        <taxon>Ixodidae</taxon>
        <taxon>Rhipicephalinae</taxon>
        <taxon>Rhipicephalus</taxon>
        <taxon>Boophilus</taxon>
    </lineage>
</organism>
<evidence type="ECO:0000313" key="8">
    <source>
        <dbReference type="EMBL" id="KAH8029629.1"/>
    </source>
</evidence>
<dbReference type="Gene3D" id="3.30.160.60">
    <property type="entry name" value="Classic Zinc Finger"/>
    <property type="match status" value="3"/>
</dbReference>
<reference evidence="8" key="1">
    <citation type="journal article" date="2020" name="Cell">
        <title>Large-Scale Comparative Analyses of Tick Genomes Elucidate Their Genetic Diversity and Vector Capacities.</title>
        <authorList>
            <consortium name="Tick Genome and Microbiome Consortium (TIGMIC)"/>
            <person name="Jia N."/>
            <person name="Wang J."/>
            <person name="Shi W."/>
            <person name="Du L."/>
            <person name="Sun Y."/>
            <person name="Zhan W."/>
            <person name="Jiang J.F."/>
            <person name="Wang Q."/>
            <person name="Zhang B."/>
            <person name="Ji P."/>
            <person name="Bell-Sakyi L."/>
            <person name="Cui X.M."/>
            <person name="Yuan T.T."/>
            <person name="Jiang B.G."/>
            <person name="Yang W.F."/>
            <person name="Lam T.T."/>
            <person name="Chang Q.C."/>
            <person name="Ding S.J."/>
            <person name="Wang X.J."/>
            <person name="Zhu J.G."/>
            <person name="Ruan X.D."/>
            <person name="Zhao L."/>
            <person name="Wei J.T."/>
            <person name="Ye R.Z."/>
            <person name="Que T.C."/>
            <person name="Du C.H."/>
            <person name="Zhou Y.H."/>
            <person name="Cheng J.X."/>
            <person name="Dai P.F."/>
            <person name="Guo W.B."/>
            <person name="Han X.H."/>
            <person name="Huang E.J."/>
            <person name="Li L.F."/>
            <person name="Wei W."/>
            <person name="Gao Y.C."/>
            <person name="Liu J.Z."/>
            <person name="Shao H.Z."/>
            <person name="Wang X."/>
            <person name="Wang C.C."/>
            <person name="Yang T.C."/>
            <person name="Huo Q.B."/>
            <person name="Li W."/>
            <person name="Chen H.Y."/>
            <person name="Chen S.E."/>
            <person name="Zhou L.G."/>
            <person name="Ni X.B."/>
            <person name="Tian J.H."/>
            <person name="Sheng Y."/>
            <person name="Liu T."/>
            <person name="Pan Y.S."/>
            <person name="Xia L.Y."/>
            <person name="Li J."/>
            <person name="Zhao F."/>
            <person name="Cao W.C."/>
        </authorList>
    </citation>
    <scope>NUCLEOTIDE SEQUENCE</scope>
    <source>
        <strain evidence="8">Rmic-2018</strain>
    </source>
</reference>
<feature type="region of interest" description="Disordered" evidence="6">
    <location>
        <begin position="72"/>
        <end position="106"/>
    </location>
</feature>
<dbReference type="AlphaFoldDB" id="A0A9J6E6D9"/>
<evidence type="ECO:0000313" key="9">
    <source>
        <dbReference type="Proteomes" id="UP000821866"/>
    </source>
</evidence>
<evidence type="ECO:0000256" key="4">
    <source>
        <dbReference type="ARBA" id="ARBA00022833"/>
    </source>
</evidence>
<evidence type="ECO:0000259" key="7">
    <source>
        <dbReference type="PROSITE" id="PS50157"/>
    </source>
</evidence>
<evidence type="ECO:0000256" key="3">
    <source>
        <dbReference type="ARBA" id="ARBA00022771"/>
    </source>
</evidence>
<keyword evidence="4" id="KW-0862">Zinc</keyword>
<keyword evidence="2" id="KW-0677">Repeat</keyword>
<feature type="domain" description="C2H2-type" evidence="7">
    <location>
        <begin position="194"/>
        <end position="221"/>
    </location>
</feature>
<dbReference type="Pfam" id="PF00096">
    <property type="entry name" value="zf-C2H2"/>
    <property type="match status" value="2"/>
</dbReference>
<feature type="region of interest" description="Disordered" evidence="6">
    <location>
        <begin position="1"/>
        <end position="46"/>
    </location>
</feature>
<dbReference type="SMART" id="SM00355">
    <property type="entry name" value="ZnF_C2H2"/>
    <property type="match status" value="7"/>
</dbReference>
<reference evidence="8" key="2">
    <citation type="submission" date="2021-09" db="EMBL/GenBank/DDBJ databases">
        <authorList>
            <person name="Jia N."/>
            <person name="Wang J."/>
            <person name="Shi W."/>
            <person name="Du L."/>
            <person name="Sun Y."/>
            <person name="Zhan W."/>
            <person name="Jiang J."/>
            <person name="Wang Q."/>
            <person name="Zhang B."/>
            <person name="Ji P."/>
            <person name="Sakyi L.B."/>
            <person name="Cui X."/>
            <person name="Yuan T."/>
            <person name="Jiang B."/>
            <person name="Yang W."/>
            <person name="Lam T.T.-Y."/>
            <person name="Chang Q."/>
            <person name="Ding S."/>
            <person name="Wang X."/>
            <person name="Zhu J."/>
            <person name="Ruan X."/>
            <person name="Zhao L."/>
            <person name="Wei J."/>
            <person name="Que T."/>
            <person name="Du C."/>
            <person name="Cheng J."/>
            <person name="Dai P."/>
            <person name="Han X."/>
            <person name="Huang E."/>
            <person name="Gao Y."/>
            <person name="Liu J."/>
            <person name="Shao H."/>
            <person name="Ye R."/>
            <person name="Li L."/>
            <person name="Wei W."/>
            <person name="Wang X."/>
            <person name="Wang C."/>
            <person name="Huo Q."/>
            <person name="Li W."/>
            <person name="Guo W."/>
            <person name="Chen H."/>
            <person name="Chen S."/>
            <person name="Zhou L."/>
            <person name="Zhou L."/>
            <person name="Ni X."/>
            <person name="Tian J."/>
            <person name="Zhou Y."/>
            <person name="Sheng Y."/>
            <person name="Liu T."/>
            <person name="Pan Y."/>
            <person name="Xia L."/>
            <person name="Li J."/>
            <person name="Zhao F."/>
            <person name="Cao W."/>
        </authorList>
    </citation>
    <scope>NUCLEOTIDE SEQUENCE</scope>
    <source>
        <strain evidence="8">Rmic-2018</strain>
        <tissue evidence="8">Larvae</tissue>
    </source>
</reference>
<feature type="compositionally biased region" description="Polar residues" evidence="6">
    <location>
        <begin position="87"/>
        <end position="106"/>
    </location>
</feature>
<keyword evidence="3 5" id="KW-0863">Zinc-finger</keyword>
<dbReference type="PANTHER" id="PTHR24379:SF121">
    <property type="entry name" value="C2H2-TYPE DOMAIN-CONTAINING PROTEIN"/>
    <property type="match status" value="1"/>
</dbReference>
<sequence>MSADIKPELGSLRVDTPPTMPAGTIRSFSGVDIKVEQSSPPPRATDSLTVYIKGPFELPVLLPKIVSVTSLSSSSDTSSGKDSLVSNNGVSVGPTGSSQKESGSNESTHSVCEVCWCYFLNEDKARRHRLRHEGKKSYFCFVCGRGFHYLNRMRQHEQTHGCVKAHTCLVCDQKFVEECELVEHQIMHMSAEMYTCRMCESKFCTREALDRHEQMHASGADMCVCGECGMTFEQMAALERHLKLHVTEMPHRCHLCPARFSAQRSLEKHVVMHVATKREKCPVCRKTYCGYKNLMSHIRVKHCRVHTTMANGNNSSKVLCDPPTTSPPKKMEYQVVGEDITPEEVTEDRGWQSAGARRAGARSAGANPNGATLNETKSTTAEAPRGCNSGNNIKARIIRAGRMPQLPREDTKIVIRPRGGLNIDTKQRLNTAARKRRTKWVFRLDAVLTPSCSSGSLRCE</sequence>
<evidence type="ECO:0000256" key="2">
    <source>
        <dbReference type="ARBA" id="ARBA00022737"/>
    </source>
</evidence>
<gene>
    <name evidence="8" type="ORF">HPB51_002082</name>
</gene>
<feature type="compositionally biased region" description="Low complexity" evidence="6">
    <location>
        <begin position="353"/>
        <end position="366"/>
    </location>
</feature>
<dbReference type="InterPro" id="IPR036236">
    <property type="entry name" value="Znf_C2H2_sf"/>
</dbReference>
<dbReference type="GO" id="GO:0008270">
    <property type="term" value="F:zinc ion binding"/>
    <property type="evidence" value="ECO:0007669"/>
    <property type="project" value="UniProtKB-KW"/>
</dbReference>
<feature type="domain" description="C2H2-type" evidence="7">
    <location>
        <begin position="166"/>
        <end position="193"/>
    </location>
</feature>
<feature type="region of interest" description="Disordered" evidence="6">
    <location>
        <begin position="344"/>
        <end position="388"/>
    </location>
</feature>
<evidence type="ECO:0000256" key="1">
    <source>
        <dbReference type="ARBA" id="ARBA00022723"/>
    </source>
</evidence>
<dbReference type="PROSITE" id="PS50157">
    <property type="entry name" value="ZINC_FINGER_C2H2_2"/>
    <property type="match status" value="5"/>
</dbReference>
<keyword evidence="1" id="KW-0479">Metal-binding</keyword>
<name>A0A9J6E6D9_RHIMP</name>
<dbReference type="InterPro" id="IPR013087">
    <property type="entry name" value="Znf_C2H2_type"/>
</dbReference>
<dbReference type="PANTHER" id="PTHR24379">
    <property type="entry name" value="KRAB AND ZINC FINGER DOMAIN-CONTAINING"/>
    <property type="match status" value="1"/>
</dbReference>
<dbReference type="EMBL" id="JABSTU010000005">
    <property type="protein sequence ID" value="KAH8029629.1"/>
    <property type="molecule type" value="Genomic_DNA"/>
</dbReference>
<dbReference type="Proteomes" id="UP000821866">
    <property type="component" value="Chromosome 3"/>
</dbReference>
<comment type="caution">
    <text evidence="8">The sequence shown here is derived from an EMBL/GenBank/DDBJ whole genome shotgun (WGS) entry which is preliminary data.</text>
</comment>
<dbReference type="PROSITE" id="PS00028">
    <property type="entry name" value="ZINC_FINGER_C2H2_1"/>
    <property type="match status" value="7"/>
</dbReference>
<evidence type="ECO:0000256" key="6">
    <source>
        <dbReference type="SAM" id="MobiDB-lite"/>
    </source>
</evidence>
<feature type="compositionally biased region" description="Low complexity" evidence="6">
    <location>
        <begin position="72"/>
        <end position="86"/>
    </location>
</feature>
<feature type="domain" description="C2H2-type" evidence="7">
    <location>
        <begin position="251"/>
        <end position="278"/>
    </location>
</feature>
<feature type="domain" description="C2H2-type" evidence="7">
    <location>
        <begin position="138"/>
        <end position="165"/>
    </location>
</feature>
<keyword evidence="9" id="KW-1185">Reference proteome</keyword>
<proteinExistence type="predicted"/>
<protein>
    <recommendedName>
        <fullName evidence="7">C2H2-type domain-containing protein</fullName>
    </recommendedName>
</protein>
<dbReference type="VEuPathDB" id="VectorBase:LOC119181676"/>